<dbReference type="AlphaFoldDB" id="B8HP65"/>
<name>B8HP65_CYAP4</name>
<dbReference type="EMBL" id="CP001344">
    <property type="protein sequence ID" value="ACL47325.1"/>
    <property type="molecule type" value="Genomic_DNA"/>
</dbReference>
<dbReference type="eggNOG" id="ENOG503369G">
    <property type="taxonomic scope" value="Bacteria"/>
</dbReference>
<protein>
    <submittedName>
        <fullName evidence="3">Uncharacterized protein</fullName>
    </submittedName>
</protein>
<evidence type="ECO:0000313" key="2">
    <source>
        <dbReference type="EMBL" id="ACL45888.1"/>
    </source>
</evidence>
<accession>B8HP65</accession>
<sequence length="72" mass="8120">MTPEAQQQLNQHLQQIAQILYQDAQAQGLPMGRLEDIEVTVREQLQAHVSPQIGIFLSTRQVPPSQRDTNEG</sequence>
<dbReference type="KEGG" id="cyn:Cyan7425_3567"/>
<gene>
    <name evidence="1" type="ordered locus">Cyan7425_0421</name>
    <name evidence="2" type="ordered locus">Cyan7425_3567</name>
    <name evidence="3" type="ordered locus">Cyan7425_5028</name>
</gene>
<organism evidence="3">
    <name type="scientific">Cyanothece sp. (strain PCC 7425 / ATCC 29141)</name>
    <dbReference type="NCBI Taxonomy" id="395961"/>
    <lineage>
        <taxon>Bacteria</taxon>
        <taxon>Bacillati</taxon>
        <taxon>Cyanobacteriota</taxon>
        <taxon>Cyanophyceae</taxon>
        <taxon>Gomontiellales</taxon>
        <taxon>Cyanothecaceae</taxon>
        <taxon>Cyanothece</taxon>
    </lineage>
</organism>
<evidence type="ECO:0000313" key="3">
    <source>
        <dbReference type="EMBL" id="ACL47325.1"/>
    </source>
</evidence>
<proteinExistence type="predicted"/>
<dbReference type="EMBL" id="CP001344">
    <property type="protein sequence ID" value="ACL45888.1"/>
    <property type="molecule type" value="Genomic_DNA"/>
</dbReference>
<evidence type="ECO:0000313" key="1">
    <source>
        <dbReference type="EMBL" id="ACL42813.1"/>
    </source>
</evidence>
<reference evidence="3" key="1">
    <citation type="submission" date="2009-01" db="EMBL/GenBank/DDBJ databases">
        <title>Complete sequence of chromosome Cyanothece sp. PCC 7425.</title>
        <authorList>
            <consortium name="US DOE Joint Genome Institute"/>
            <person name="Lucas S."/>
            <person name="Copeland A."/>
            <person name="Lapidus A."/>
            <person name="Glavina del Rio T."/>
            <person name="Dalin E."/>
            <person name="Tice H."/>
            <person name="Bruce D."/>
            <person name="Goodwin L."/>
            <person name="Pitluck S."/>
            <person name="Sims D."/>
            <person name="Meineke L."/>
            <person name="Brettin T."/>
            <person name="Detter J.C."/>
            <person name="Han C."/>
            <person name="Larimer F."/>
            <person name="Land M."/>
            <person name="Hauser L."/>
            <person name="Kyrpides N."/>
            <person name="Ovchinnikova G."/>
            <person name="Liberton M."/>
            <person name="Stoeckel J."/>
            <person name="Banerjee A."/>
            <person name="Singh A."/>
            <person name="Page L."/>
            <person name="Sato H."/>
            <person name="Zhao L."/>
            <person name="Sherman L."/>
            <person name="Pakrasi H."/>
            <person name="Richardson P."/>
        </authorList>
    </citation>
    <scope>NUCLEOTIDE SEQUENCE</scope>
    <source>
        <strain evidence="3">PCC 7425</strain>
    </source>
</reference>
<dbReference type="KEGG" id="cyn:Cyan7425_5028"/>
<dbReference type="KEGG" id="cyn:Cyan7425_0421"/>
<dbReference type="STRING" id="395961.Cyan7425_0421"/>
<dbReference type="EMBL" id="CP001344">
    <property type="protein sequence ID" value="ACL42813.1"/>
    <property type="molecule type" value="Genomic_DNA"/>
</dbReference>
<dbReference type="HOGENOM" id="CLU_189775_0_0_3"/>